<dbReference type="GO" id="GO:0046556">
    <property type="term" value="F:alpha-L-arabinofuranosidase activity"/>
    <property type="evidence" value="ECO:0007669"/>
    <property type="project" value="UniProtKB-EC"/>
</dbReference>
<protein>
    <recommendedName>
        <fullName evidence="4">non-reducing end alpha-L-arabinofuranosidase</fullName>
        <ecNumber evidence="4">3.2.1.55</ecNumber>
    </recommendedName>
</protein>
<dbReference type="PANTHER" id="PTHR31776:SF0">
    <property type="entry name" value="ALPHA-L-ARABINOFURANOSIDASE 1"/>
    <property type="match status" value="1"/>
</dbReference>
<dbReference type="InterPro" id="IPR017853">
    <property type="entry name" value="GH"/>
</dbReference>
<keyword evidence="6" id="KW-0378">Hydrolase</keyword>
<reference evidence="9" key="1">
    <citation type="submission" date="2022-07" db="EMBL/GenBank/DDBJ databases">
        <title>Genome Sequence of Physisporinus lineatus.</title>
        <authorList>
            <person name="Buettner E."/>
        </authorList>
    </citation>
    <scope>NUCLEOTIDE SEQUENCE</scope>
    <source>
        <strain evidence="9">VT162</strain>
    </source>
</reference>
<feature type="domain" description="Alpha-L-arabinofuranosidase C-terminal" evidence="8">
    <location>
        <begin position="465"/>
        <end position="647"/>
    </location>
</feature>
<dbReference type="SMART" id="SM00813">
    <property type="entry name" value="Alpha-L-AF_C"/>
    <property type="match status" value="1"/>
</dbReference>
<dbReference type="InterPro" id="IPR051563">
    <property type="entry name" value="Glycosyl_Hydrolase_51"/>
</dbReference>
<evidence type="ECO:0000256" key="7">
    <source>
        <dbReference type="ARBA" id="ARBA00023180"/>
    </source>
</evidence>
<evidence type="ECO:0000256" key="2">
    <source>
        <dbReference type="ARBA" id="ARBA00004834"/>
    </source>
</evidence>
<comment type="pathway">
    <text evidence="2">Glycan metabolism; L-arabinan degradation.</text>
</comment>
<keyword evidence="10" id="KW-1185">Reference proteome</keyword>
<dbReference type="SUPFAM" id="SSF51445">
    <property type="entry name" value="(Trans)glycosidases"/>
    <property type="match status" value="1"/>
</dbReference>
<evidence type="ECO:0000256" key="1">
    <source>
        <dbReference type="ARBA" id="ARBA00001462"/>
    </source>
</evidence>
<dbReference type="Pfam" id="PF22848">
    <property type="entry name" value="ASD1_dom"/>
    <property type="match status" value="1"/>
</dbReference>
<comment type="caution">
    <text evidence="9">The sequence shown here is derived from an EMBL/GenBank/DDBJ whole genome shotgun (WGS) entry which is preliminary data.</text>
</comment>
<evidence type="ECO:0000259" key="8">
    <source>
        <dbReference type="SMART" id="SM00813"/>
    </source>
</evidence>
<sequence>MGRTVDKNPMAGGLHCGPLHISQVINIEDESTLCSRENVSFLLLSHLRRPYSWSGMCLPGSHYCYHSGNRKSCYTSLAVWPDVRDSTPVSSALPNSLQVAIPAGSTGRVGFSNEGFWGIKVDSSWTYTASFYYRFPAASAFRGSATIGLQSSTGQILASANVALSGSQTSWSRVQVTFRPTASTSSTSNSFFVILDGAQGAGQTINFAMFSLFPPTFKNRPNGIRADIAEALIEMGPSFFRFPGGNNLGQTVASRWQWNATVGSLLSRPGRSGDWGYINTDGLGLLEYLQFFEDANMEPIMAVWSGYALGGTNLAENQLAPYIQQAKDQINFVIGDPAKSAPAALRASLGHPAPFHLQYVEVGNEDFFAAGTYPYRWKDFVGSLSAEFPQLRFIATTNTFNPILSPNPQHYDVHVYQTPTWFAQNSFFYDGFQRNGTTYFEGEYAAISTNPNDIFGSPADGRLLWPTMQSAAGEAAFMTGLERNSDIVFAASYAPLLQVGVESLYHSPLRINDSKHVNSTQWTPDLISFDAGKVYRSTSFYVQKLFSLNRGDVYLPSTLPARTGTLFWSVTRSNAGNVIIKVSNTASSAAALTFQLPFNTVASTGSLQQIQGAQSASNTPTTPNLVVPVTSTIQTAKTFNFNAPAFSVSIITVRAS</sequence>
<dbReference type="InterPro" id="IPR010720">
    <property type="entry name" value="Alpha-L-AF_C"/>
</dbReference>
<dbReference type="InterPro" id="IPR013780">
    <property type="entry name" value="Glyco_hydro_b"/>
</dbReference>
<dbReference type="EMBL" id="JANAWD010000478">
    <property type="protein sequence ID" value="KAJ3478864.1"/>
    <property type="molecule type" value="Genomic_DNA"/>
</dbReference>
<keyword evidence="7" id="KW-0325">Glycoprotein</keyword>
<evidence type="ECO:0000313" key="10">
    <source>
        <dbReference type="Proteomes" id="UP001212997"/>
    </source>
</evidence>
<evidence type="ECO:0000313" key="9">
    <source>
        <dbReference type="EMBL" id="KAJ3478864.1"/>
    </source>
</evidence>
<accession>A0AAD5UX04</accession>
<dbReference type="Gene3D" id="2.60.40.1180">
    <property type="entry name" value="Golgi alpha-mannosidase II"/>
    <property type="match status" value="1"/>
</dbReference>
<dbReference type="Proteomes" id="UP001212997">
    <property type="component" value="Unassembled WGS sequence"/>
</dbReference>
<dbReference type="Gene3D" id="2.60.120.260">
    <property type="entry name" value="Galactose-binding domain-like"/>
    <property type="match status" value="1"/>
</dbReference>
<dbReference type="GO" id="GO:0046373">
    <property type="term" value="P:L-arabinose metabolic process"/>
    <property type="evidence" value="ECO:0007669"/>
    <property type="project" value="InterPro"/>
</dbReference>
<dbReference type="Pfam" id="PF06964">
    <property type="entry name" value="Alpha-L-AF_C"/>
    <property type="match status" value="1"/>
</dbReference>
<dbReference type="EC" id="3.2.1.55" evidence="4"/>
<evidence type="ECO:0000256" key="6">
    <source>
        <dbReference type="ARBA" id="ARBA00022801"/>
    </source>
</evidence>
<dbReference type="InterPro" id="IPR055235">
    <property type="entry name" value="ASD1_cat"/>
</dbReference>
<organism evidence="9 10">
    <name type="scientific">Meripilus lineatus</name>
    <dbReference type="NCBI Taxonomy" id="2056292"/>
    <lineage>
        <taxon>Eukaryota</taxon>
        <taxon>Fungi</taxon>
        <taxon>Dikarya</taxon>
        <taxon>Basidiomycota</taxon>
        <taxon>Agaricomycotina</taxon>
        <taxon>Agaricomycetes</taxon>
        <taxon>Polyporales</taxon>
        <taxon>Meripilaceae</taxon>
        <taxon>Meripilus</taxon>
    </lineage>
</organism>
<evidence type="ECO:0000256" key="3">
    <source>
        <dbReference type="ARBA" id="ARBA00007186"/>
    </source>
</evidence>
<dbReference type="Gene3D" id="3.20.20.80">
    <property type="entry name" value="Glycosidases"/>
    <property type="match status" value="1"/>
</dbReference>
<comment type="catalytic activity">
    <reaction evidence="1">
        <text>Hydrolysis of terminal non-reducing alpha-L-arabinofuranoside residues in alpha-L-arabinosides.</text>
        <dbReference type="EC" id="3.2.1.55"/>
    </reaction>
</comment>
<gene>
    <name evidence="9" type="ORF">NLI96_g9462</name>
</gene>
<evidence type="ECO:0000256" key="4">
    <source>
        <dbReference type="ARBA" id="ARBA00012670"/>
    </source>
</evidence>
<name>A0AAD5UX04_9APHY</name>
<proteinExistence type="inferred from homology"/>
<dbReference type="PANTHER" id="PTHR31776">
    <property type="entry name" value="ALPHA-L-ARABINOFURANOSIDASE 1"/>
    <property type="match status" value="1"/>
</dbReference>
<comment type="similarity">
    <text evidence="3">Belongs to the glycosyl hydrolase 51 family.</text>
</comment>
<keyword evidence="5" id="KW-0732">Signal</keyword>
<dbReference type="AlphaFoldDB" id="A0AAD5UX04"/>
<evidence type="ECO:0000256" key="5">
    <source>
        <dbReference type="ARBA" id="ARBA00022729"/>
    </source>
</evidence>